<accession>A0A084IPI7</accession>
<protein>
    <submittedName>
        <fullName evidence="5">Protocatechuate 3,4-dioxygenase subunit alpha</fullName>
    </submittedName>
</protein>
<organism evidence="5 6">
    <name type="scientific">Salinisphaera hydrothermalis (strain C41B8)</name>
    <dbReference type="NCBI Taxonomy" id="1304275"/>
    <lineage>
        <taxon>Bacteria</taxon>
        <taxon>Pseudomonadati</taxon>
        <taxon>Pseudomonadota</taxon>
        <taxon>Gammaproteobacteria</taxon>
        <taxon>Salinisphaerales</taxon>
        <taxon>Salinisphaeraceae</taxon>
        <taxon>Salinisphaera</taxon>
    </lineage>
</organism>
<dbReference type="GO" id="GO:0008199">
    <property type="term" value="F:ferric iron binding"/>
    <property type="evidence" value="ECO:0007669"/>
    <property type="project" value="InterPro"/>
</dbReference>
<comment type="similarity">
    <text evidence="1">Belongs to the intradiol ring-cleavage dioxygenase family.</text>
</comment>
<keyword evidence="2 5" id="KW-0223">Dioxygenase</keyword>
<evidence type="ECO:0000256" key="3">
    <source>
        <dbReference type="ARBA" id="ARBA00023002"/>
    </source>
</evidence>
<evidence type="ECO:0000259" key="4">
    <source>
        <dbReference type="Pfam" id="PF00775"/>
    </source>
</evidence>
<dbReference type="PANTHER" id="PTHR33711">
    <property type="entry name" value="DIOXYGENASE, PUTATIVE (AFU_ORTHOLOGUE AFUA_2G02910)-RELATED"/>
    <property type="match status" value="1"/>
</dbReference>
<dbReference type="OrthoDB" id="9805815at2"/>
<evidence type="ECO:0000313" key="6">
    <source>
        <dbReference type="Proteomes" id="UP000028302"/>
    </source>
</evidence>
<reference evidence="5 6" key="1">
    <citation type="submission" date="2013-03" db="EMBL/GenBank/DDBJ databases">
        <title>Salinisphaera hydrothermalis C41B8 Genome Sequencing.</title>
        <authorList>
            <person name="Li C."/>
            <person name="Lai Q."/>
            <person name="Shao Z."/>
        </authorList>
    </citation>
    <scope>NUCLEOTIDE SEQUENCE [LARGE SCALE GENOMIC DNA]</scope>
    <source>
        <strain evidence="5 6">C41B8</strain>
    </source>
</reference>
<dbReference type="SUPFAM" id="SSF49482">
    <property type="entry name" value="Aromatic compound dioxygenase"/>
    <property type="match status" value="1"/>
</dbReference>
<dbReference type="GO" id="GO:0018578">
    <property type="term" value="F:protocatechuate 3,4-dioxygenase activity"/>
    <property type="evidence" value="ECO:0007669"/>
    <property type="project" value="InterPro"/>
</dbReference>
<name>A0A084IPI7_SALHC</name>
<dbReference type="Gene3D" id="2.60.130.10">
    <property type="entry name" value="Aromatic compound dioxygenase"/>
    <property type="match status" value="1"/>
</dbReference>
<dbReference type="NCBIfam" id="TIGR02423">
    <property type="entry name" value="protocat_alph"/>
    <property type="match status" value="1"/>
</dbReference>
<dbReference type="InterPro" id="IPR012786">
    <property type="entry name" value="Protocat_dOase_a"/>
</dbReference>
<dbReference type="PATRIC" id="fig|1304275.5.peg.683"/>
<dbReference type="CDD" id="cd03463">
    <property type="entry name" value="3_4-PCD_alpha"/>
    <property type="match status" value="1"/>
</dbReference>
<gene>
    <name evidence="5" type="ORF">C41B8_03361</name>
</gene>
<dbReference type="PANTHER" id="PTHR33711:SF9">
    <property type="entry name" value="PROTOCATECHUATE 3,4-DIOXYGENASE ALPHA CHAIN"/>
    <property type="match status" value="1"/>
</dbReference>
<dbReference type="EMBL" id="APNK01000003">
    <property type="protein sequence ID" value="KEZ78621.1"/>
    <property type="molecule type" value="Genomic_DNA"/>
</dbReference>
<evidence type="ECO:0000256" key="1">
    <source>
        <dbReference type="ARBA" id="ARBA00007825"/>
    </source>
</evidence>
<keyword evidence="6" id="KW-1185">Reference proteome</keyword>
<proteinExistence type="inferred from homology"/>
<comment type="caution">
    <text evidence="5">The sequence shown here is derived from an EMBL/GenBank/DDBJ whole genome shotgun (WGS) entry which is preliminary data.</text>
</comment>
<dbReference type="RefSeq" id="WP_037334099.1">
    <property type="nucleotide sequence ID" value="NZ_APNK01000003.1"/>
</dbReference>
<dbReference type="Proteomes" id="UP000028302">
    <property type="component" value="Unassembled WGS sequence"/>
</dbReference>
<keyword evidence="3" id="KW-0560">Oxidoreductase</keyword>
<dbReference type="eggNOG" id="COG3485">
    <property type="taxonomic scope" value="Bacteria"/>
</dbReference>
<sequence length="216" mass="24057">MPQYTLRQPLDPDSVFLPESPSQTAGPYVHIGLALNVAGLPERDHEIANVMAGTNAEGQRIHLRGLVLDGNDIPVDDVLVETWQADANGRYVTDFSFDNAFNSFGRAAPGMGVDQDGWWSFTTLKPGRLPHPDGPEMAPHINLMIFARGINIHLHTRMVFDDEGEANATCPFLSRVPAERRPTLIAKRVEDSENGEPVYEFVIRLQGRDETVFFDF</sequence>
<dbReference type="Pfam" id="PF00775">
    <property type="entry name" value="Dioxygenase_C"/>
    <property type="match status" value="1"/>
</dbReference>
<evidence type="ECO:0000256" key="2">
    <source>
        <dbReference type="ARBA" id="ARBA00022964"/>
    </source>
</evidence>
<dbReference type="AlphaFoldDB" id="A0A084IPI7"/>
<evidence type="ECO:0000313" key="5">
    <source>
        <dbReference type="EMBL" id="KEZ78621.1"/>
    </source>
</evidence>
<dbReference type="InterPro" id="IPR015889">
    <property type="entry name" value="Intradiol_dOase_core"/>
</dbReference>
<feature type="domain" description="Intradiol ring-cleavage dioxygenases" evidence="4">
    <location>
        <begin position="43"/>
        <end position="207"/>
    </location>
</feature>
<dbReference type="InterPro" id="IPR050770">
    <property type="entry name" value="Intradiol_RC_Dioxygenase"/>
</dbReference>
<dbReference type="InterPro" id="IPR000627">
    <property type="entry name" value="Intradiol_dOase_C"/>
</dbReference>
<dbReference type="STRING" id="1304275.C41B8_03361"/>